<evidence type="ECO:0000259" key="1">
    <source>
        <dbReference type="Pfam" id="PF05028"/>
    </source>
</evidence>
<dbReference type="InterPro" id="IPR046372">
    <property type="entry name" value="PARG_cat_C"/>
</dbReference>
<dbReference type="Pfam" id="PF05028">
    <property type="entry name" value="PARG_cat_C"/>
    <property type="match status" value="1"/>
</dbReference>
<dbReference type="EMBL" id="JBJKFK010001980">
    <property type="protein sequence ID" value="KAL3311865.1"/>
    <property type="molecule type" value="Genomic_DNA"/>
</dbReference>
<dbReference type="AlphaFoldDB" id="A0ABD2PWQ0"/>
<dbReference type="PANTHER" id="PTHR12837:SF0">
    <property type="entry name" value="POLY(ADP-RIBOSE) GLYCOHYDROLASE"/>
    <property type="match status" value="1"/>
</dbReference>
<reference evidence="2 3" key="1">
    <citation type="submission" date="2024-11" db="EMBL/GenBank/DDBJ databases">
        <title>Adaptive evolution of stress response genes in parasites aligns with host niche diversity.</title>
        <authorList>
            <person name="Hahn C."/>
            <person name="Resl P."/>
        </authorList>
    </citation>
    <scope>NUCLEOTIDE SEQUENCE [LARGE SCALE GENOMIC DNA]</scope>
    <source>
        <strain evidence="2">EGGRZ-B1_66</strain>
        <tissue evidence="2">Body</tissue>
    </source>
</reference>
<gene>
    <name evidence="2" type="ORF">Ciccas_009547</name>
</gene>
<evidence type="ECO:0000313" key="3">
    <source>
        <dbReference type="Proteomes" id="UP001626550"/>
    </source>
</evidence>
<evidence type="ECO:0000313" key="2">
    <source>
        <dbReference type="EMBL" id="KAL3311865.1"/>
    </source>
</evidence>
<organism evidence="2 3">
    <name type="scientific">Cichlidogyrus casuarinus</name>
    <dbReference type="NCBI Taxonomy" id="1844966"/>
    <lineage>
        <taxon>Eukaryota</taxon>
        <taxon>Metazoa</taxon>
        <taxon>Spiralia</taxon>
        <taxon>Lophotrochozoa</taxon>
        <taxon>Platyhelminthes</taxon>
        <taxon>Monogenea</taxon>
        <taxon>Monopisthocotylea</taxon>
        <taxon>Dactylogyridea</taxon>
        <taxon>Ancyrocephalidae</taxon>
        <taxon>Cichlidogyrus</taxon>
    </lineage>
</organism>
<feature type="domain" description="PARG catalytic Macro" evidence="1">
    <location>
        <begin position="101"/>
        <end position="180"/>
    </location>
</feature>
<dbReference type="Proteomes" id="UP001626550">
    <property type="component" value="Unassembled WGS sequence"/>
</dbReference>
<name>A0ABD2PWQ0_9PLAT</name>
<accession>A0ABD2PWQ0</accession>
<proteinExistence type="predicted"/>
<dbReference type="InterPro" id="IPR007724">
    <property type="entry name" value="Poly_GlycHdrlase"/>
</dbReference>
<dbReference type="PANTHER" id="PTHR12837">
    <property type="entry name" value="POLY ADP-RIBOSE GLYCOHYDROLASE"/>
    <property type="match status" value="1"/>
</dbReference>
<comment type="caution">
    <text evidence="2">The sequence shown here is derived from an EMBL/GenBank/DDBJ whole genome shotgun (WGS) entry which is preliminary data.</text>
</comment>
<protein>
    <recommendedName>
        <fullName evidence="1">PARG catalytic Macro domain-containing protein</fullName>
    </recommendedName>
</protein>
<feature type="non-terminal residue" evidence="2">
    <location>
        <position position="181"/>
    </location>
</feature>
<sequence length="181" mass="20563">MLNAFEDTVRRESSRLELTFNALYADLQVIAMEKLKFIFYYLETVAKLGEPHSESLITTFRVYRKLEILDKTLGIPAHFAYETVLSKSKTSASYMDTAGTGNMAITHFCQSYFGNTAFAVCVQKDEEMLLMHPETLAIAVVCRPLSEREALIIKGLRRYSNCKGQDDKTFEYAGHCDDRTA</sequence>
<keyword evidence="3" id="KW-1185">Reference proteome</keyword>